<dbReference type="InterPro" id="IPR050951">
    <property type="entry name" value="Retrovirus_Pol_polyprotein"/>
</dbReference>
<comment type="caution">
    <text evidence="1">The sequence shown here is derived from an EMBL/GenBank/DDBJ whole genome shotgun (WGS) entry which is preliminary data.</text>
</comment>
<dbReference type="PANTHER" id="PTHR37984:SF13">
    <property type="entry name" value="RIBONUCLEASE H"/>
    <property type="match status" value="1"/>
</dbReference>
<proteinExistence type="predicted"/>
<dbReference type="AlphaFoldDB" id="A0AAV4BRF5"/>
<name>A0AAV4BRF5_9GAST</name>
<dbReference type="Proteomes" id="UP000735302">
    <property type="component" value="Unassembled WGS sequence"/>
</dbReference>
<reference evidence="1 2" key="1">
    <citation type="journal article" date="2021" name="Elife">
        <title>Chloroplast acquisition without the gene transfer in kleptoplastic sea slugs, Plakobranchus ocellatus.</title>
        <authorList>
            <person name="Maeda T."/>
            <person name="Takahashi S."/>
            <person name="Yoshida T."/>
            <person name="Shimamura S."/>
            <person name="Takaki Y."/>
            <person name="Nagai Y."/>
            <person name="Toyoda A."/>
            <person name="Suzuki Y."/>
            <person name="Arimoto A."/>
            <person name="Ishii H."/>
            <person name="Satoh N."/>
            <person name="Nishiyama T."/>
            <person name="Hasebe M."/>
            <person name="Maruyama T."/>
            <person name="Minagawa J."/>
            <person name="Obokata J."/>
            <person name="Shigenobu S."/>
        </authorList>
    </citation>
    <scope>NUCLEOTIDE SEQUENCE [LARGE SCALE GENOMIC DNA]</scope>
</reference>
<dbReference type="PANTHER" id="PTHR37984">
    <property type="entry name" value="PROTEIN CBG26694"/>
    <property type="match status" value="1"/>
</dbReference>
<evidence type="ECO:0000313" key="2">
    <source>
        <dbReference type="Proteomes" id="UP000735302"/>
    </source>
</evidence>
<protein>
    <submittedName>
        <fullName evidence="1">Low quality protein: uncharacterized protein k02a2.6-like</fullName>
    </submittedName>
</protein>
<organism evidence="1 2">
    <name type="scientific">Plakobranchus ocellatus</name>
    <dbReference type="NCBI Taxonomy" id="259542"/>
    <lineage>
        <taxon>Eukaryota</taxon>
        <taxon>Metazoa</taxon>
        <taxon>Spiralia</taxon>
        <taxon>Lophotrochozoa</taxon>
        <taxon>Mollusca</taxon>
        <taxon>Gastropoda</taxon>
        <taxon>Heterobranchia</taxon>
        <taxon>Euthyneura</taxon>
        <taxon>Panpulmonata</taxon>
        <taxon>Sacoglossa</taxon>
        <taxon>Placobranchoidea</taxon>
        <taxon>Plakobranchidae</taxon>
        <taxon>Plakobranchus</taxon>
    </lineage>
</organism>
<gene>
    <name evidence="1" type="ORF">PoB_004807700</name>
</gene>
<keyword evidence="2" id="KW-1185">Reference proteome</keyword>
<evidence type="ECO:0000313" key="1">
    <source>
        <dbReference type="EMBL" id="GFO21572.1"/>
    </source>
</evidence>
<dbReference type="EMBL" id="BLXT01005266">
    <property type="protein sequence ID" value="GFO21572.1"/>
    <property type="molecule type" value="Genomic_DNA"/>
</dbReference>
<accession>A0AAV4BRF5</accession>
<sequence length="121" mass="14031">MPDRRKFGKRLPCFLLKYRITPHLTNGVSPVELLTGRQLKSRLGLLYPSVTQSVKNQHNMRQKYYQDQSSRKKVIEPNQRVLYRNYGRGSKWVPGAVNAKAGAVSCKVQTEQHGIIRWHKN</sequence>